<reference evidence="11 12" key="1">
    <citation type="journal article" date="2015" name="Genome Announc.">
        <title>Complete Genome Sequence of Sulfolobus solfataricus Strain 98/2 and Evolved Derivatives.</title>
        <authorList>
            <person name="McCarthy S."/>
            <person name="Gradnigo J."/>
            <person name="Johnson T."/>
            <person name="Payne S."/>
            <person name="Lipzen A."/>
            <person name="Martin J."/>
            <person name="Schackwitz W."/>
            <person name="Moriyama E."/>
            <person name="Blum P."/>
        </authorList>
    </citation>
    <scope>NUCLEOTIDE SEQUENCE [LARGE SCALE GENOMIC DNA]</scope>
    <source>
        <strain evidence="11">98/2 SULC</strain>
        <strain evidence="2">SARC-B</strain>
        <strain evidence="3">SARC-C</strain>
        <strain evidence="4 13">SULA</strain>
        <strain evidence="12">SULB</strain>
    </source>
</reference>
<evidence type="ECO:0000313" key="6">
    <source>
        <dbReference type="EMBL" id="AZF70915.1"/>
    </source>
</evidence>
<dbReference type="EMBL" id="CP033236">
    <property type="protein sequence ID" value="AZF70915.1"/>
    <property type="molecule type" value="Genomic_DNA"/>
</dbReference>
<dbReference type="Proteomes" id="UP000267993">
    <property type="component" value="Chromosome"/>
</dbReference>
<evidence type="ECO:0000313" key="16">
    <source>
        <dbReference type="Proteomes" id="UP000273443"/>
    </source>
</evidence>
<evidence type="ECO:0000313" key="7">
    <source>
        <dbReference type="EMBL" id="AZF73535.1"/>
    </source>
</evidence>
<keyword evidence="1" id="KW-0812">Transmembrane</keyword>
<dbReference type="Proteomes" id="UP000033057">
    <property type="component" value="Chromosome"/>
</dbReference>
<evidence type="ECO:0000313" key="3">
    <source>
        <dbReference type="EMBL" id="AYN75761.1"/>
    </source>
</evidence>
<dbReference type="EMBL" id="CP033235">
    <property type="protein sequence ID" value="AZF68295.1"/>
    <property type="molecule type" value="Genomic_DNA"/>
</dbReference>
<keyword evidence="1" id="KW-0472">Membrane</keyword>
<proteinExistence type="predicted"/>
<gene>
    <name evidence="4" type="ORF">SULA_03305</name>
    <name evidence="2" type="ORF">SULB_03305</name>
    <name evidence="3" type="ORF">SULC_03300</name>
    <name evidence="5" type="ORF">SULG_07755</name>
    <name evidence="6" type="ORF">SULH_07755</name>
    <name evidence="7" type="ORF">SULI_07755</name>
    <name evidence="8" type="ORF">SULM_07755</name>
    <name evidence="9" type="ORF">SULN_07755</name>
    <name evidence="10" type="ORF">SULO_07765</name>
</gene>
<dbReference type="EMBL" id="CP011057">
    <property type="protein sequence ID" value="AYP18595.1"/>
    <property type="molecule type" value="Genomic_DNA"/>
</dbReference>
<dbReference type="EMBL" id="CP011055">
    <property type="protein sequence ID" value="AYN75598.1"/>
    <property type="molecule type" value="Genomic_DNA"/>
</dbReference>
<evidence type="ECO:0000313" key="13">
    <source>
        <dbReference type="Proteomes" id="UP000033106"/>
    </source>
</evidence>
<evidence type="ECO:0000313" key="14">
    <source>
        <dbReference type="Proteomes" id="UP000267993"/>
    </source>
</evidence>
<organism evidence="3 11">
    <name type="scientific">Saccharolobus solfataricus</name>
    <name type="common">Sulfolobus solfataricus</name>
    <dbReference type="NCBI Taxonomy" id="2287"/>
    <lineage>
        <taxon>Archaea</taxon>
        <taxon>Thermoproteota</taxon>
        <taxon>Thermoprotei</taxon>
        <taxon>Sulfolobales</taxon>
        <taxon>Sulfolobaceae</taxon>
        <taxon>Saccharolobus</taxon>
    </lineage>
</organism>
<evidence type="ECO:0000313" key="15">
    <source>
        <dbReference type="Proteomes" id="UP000273194"/>
    </source>
</evidence>
<dbReference type="EMBL" id="CP033239">
    <property type="protein sequence ID" value="AZF78769.1"/>
    <property type="molecule type" value="Genomic_DNA"/>
</dbReference>
<evidence type="ECO:0000313" key="11">
    <source>
        <dbReference type="Proteomes" id="UP000033057"/>
    </source>
</evidence>
<reference evidence="3" key="3">
    <citation type="submission" date="2018-10" db="EMBL/GenBank/DDBJ databases">
        <authorList>
            <person name="McCarthy S."/>
            <person name="Gradnigo J."/>
            <person name="Johnson T."/>
            <person name="Payne S."/>
            <person name="Lipzen A."/>
            <person name="Schackwitz W."/>
            <person name="Martin J."/>
            <person name="Moriyama E."/>
            <person name="Blum P."/>
        </authorList>
    </citation>
    <scope>NUCLEOTIDE SEQUENCE</scope>
    <source>
        <strain evidence="2">SARC-B</strain>
        <strain evidence="3">SARC-C</strain>
        <strain evidence="4">SULA</strain>
    </source>
</reference>
<evidence type="ECO:0000313" key="10">
    <source>
        <dbReference type="EMBL" id="AZF81373.1"/>
    </source>
</evidence>
<evidence type="ECO:0000313" key="12">
    <source>
        <dbReference type="Proteomes" id="UP000033085"/>
    </source>
</evidence>
<dbReference type="KEGG" id="ssof:SULC_03300"/>
<protein>
    <submittedName>
        <fullName evidence="3">Uncharacterized protein</fullName>
    </submittedName>
</protein>
<dbReference type="EMBL" id="CP033237">
    <property type="protein sequence ID" value="AZF73535.1"/>
    <property type="molecule type" value="Genomic_DNA"/>
</dbReference>
<dbReference type="Proteomes" id="UP000033106">
    <property type="component" value="Chromosome"/>
</dbReference>
<evidence type="ECO:0000313" key="17">
    <source>
        <dbReference type="Proteomes" id="UP000275843"/>
    </source>
</evidence>
<dbReference type="Proteomes" id="UP000278715">
    <property type="component" value="Chromosome"/>
</dbReference>
<evidence type="ECO:0000256" key="1">
    <source>
        <dbReference type="SAM" id="Phobius"/>
    </source>
</evidence>
<sequence>MSKKTLLIISFILISIMITISAIITHTYICVIQICLITKMLNSIRIHYYISVYYTECIVYLCCITSLLSCIYCTLLANNTKLDEIKKLEERIFVK</sequence>
<dbReference type="EMBL" id="CP011056">
    <property type="protein sequence ID" value="AYN75761.1"/>
    <property type="molecule type" value="Genomic_DNA"/>
</dbReference>
<evidence type="ECO:0000313" key="8">
    <source>
        <dbReference type="EMBL" id="AZF76159.1"/>
    </source>
</evidence>
<dbReference type="KEGG" id="ssol:SULB_03305"/>
<dbReference type="AlphaFoldDB" id="A0A3G2LQW2"/>
<evidence type="ECO:0000313" key="4">
    <source>
        <dbReference type="EMBL" id="AYP18595.1"/>
    </source>
</evidence>
<reference evidence="14 15" key="2">
    <citation type="journal article" date="2018" name="Proc. Natl. Acad. Sci. U.S.A.">
        <title>Nonmutational mechanism of inheritance in the Archaeon Sulfolobus solfataricus.</title>
        <authorList>
            <person name="Payne S."/>
            <person name="McCarthy S."/>
            <person name="Johnson T."/>
            <person name="North E."/>
            <person name="Blum P."/>
        </authorList>
    </citation>
    <scope>NUCLEOTIDE SEQUENCE [LARGE SCALE GENOMIC DNA]</scope>
    <source>
        <strain evidence="6 14">SARC-H</strain>
        <strain evidence="7 17">SARC-I</strain>
        <strain evidence="9 18">SARC-N</strain>
        <strain evidence="10 19">SARC-O</strain>
        <strain evidence="5 15">SULG</strain>
        <strain evidence="8 16">SULM</strain>
    </source>
</reference>
<dbReference type="EMBL" id="CP033238">
    <property type="protein sequence ID" value="AZF76159.1"/>
    <property type="molecule type" value="Genomic_DNA"/>
</dbReference>
<dbReference type="EMBL" id="CP033240">
    <property type="protein sequence ID" value="AZF81373.1"/>
    <property type="molecule type" value="Genomic_DNA"/>
</dbReference>
<name>A0A3G2LQW2_SACSO</name>
<keyword evidence="1" id="KW-1133">Transmembrane helix</keyword>
<dbReference type="Proteomes" id="UP000275843">
    <property type="component" value="Chromosome"/>
</dbReference>
<dbReference type="KEGG" id="ssoa:SULA_03305"/>
<evidence type="ECO:0000313" key="9">
    <source>
        <dbReference type="EMBL" id="AZF78769.1"/>
    </source>
</evidence>
<feature type="transmembrane region" description="Helical" evidence="1">
    <location>
        <begin position="6"/>
        <end position="36"/>
    </location>
</feature>
<dbReference type="Proteomes" id="UP000273194">
    <property type="component" value="Chromosome"/>
</dbReference>
<evidence type="ECO:0000313" key="5">
    <source>
        <dbReference type="EMBL" id="AZF68295.1"/>
    </source>
</evidence>
<dbReference type="Proteomes" id="UP000033085">
    <property type="component" value="Chromosome"/>
</dbReference>
<dbReference type="Proteomes" id="UP000282269">
    <property type="component" value="Chromosome"/>
</dbReference>
<accession>A0A3G2LQW2</accession>
<feature type="transmembrane region" description="Helical" evidence="1">
    <location>
        <begin position="57"/>
        <end position="77"/>
    </location>
</feature>
<evidence type="ECO:0000313" key="18">
    <source>
        <dbReference type="Proteomes" id="UP000278715"/>
    </source>
</evidence>
<evidence type="ECO:0000313" key="2">
    <source>
        <dbReference type="EMBL" id="AYN75598.1"/>
    </source>
</evidence>
<evidence type="ECO:0000313" key="19">
    <source>
        <dbReference type="Proteomes" id="UP000282269"/>
    </source>
</evidence>
<dbReference type="Proteomes" id="UP000273443">
    <property type="component" value="Chromosome"/>
</dbReference>